<dbReference type="Proteomes" id="UP000030445">
    <property type="component" value="Unassembled WGS sequence"/>
</dbReference>
<keyword evidence="1" id="KW-0472">Membrane</keyword>
<proteinExistence type="predicted"/>
<keyword evidence="1" id="KW-1133">Transmembrane helix</keyword>
<comment type="caution">
    <text evidence="2">The sequence shown here is derived from an EMBL/GenBank/DDBJ whole genome shotgun (WGS) entry which is preliminary data.</text>
</comment>
<organism evidence="2 3">
    <name type="scientific">Prochlorococcus marinus str. MIT 9302</name>
    <dbReference type="NCBI Taxonomy" id="74545"/>
    <lineage>
        <taxon>Bacteria</taxon>
        <taxon>Bacillati</taxon>
        <taxon>Cyanobacteriota</taxon>
        <taxon>Cyanophyceae</taxon>
        <taxon>Synechococcales</taxon>
        <taxon>Prochlorococcaceae</taxon>
        <taxon>Prochlorococcus</taxon>
    </lineage>
</organism>
<accession>A0A0A2A8V9</accession>
<name>A0A0A2A8V9_PROMR</name>
<gene>
    <name evidence="2" type="ORF">EU96_0308</name>
</gene>
<sequence length="66" mass="7419">MFSRSKKPTVKRSNSANTQWTPLFADLLPFAGRMNEKVQLVNALAFTFIMGISIFGIALWRLTALT</sequence>
<evidence type="ECO:0000256" key="1">
    <source>
        <dbReference type="SAM" id="Phobius"/>
    </source>
</evidence>
<feature type="transmembrane region" description="Helical" evidence="1">
    <location>
        <begin position="40"/>
        <end position="60"/>
    </location>
</feature>
<protein>
    <submittedName>
        <fullName evidence="2">Uncharacterized protein</fullName>
    </submittedName>
</protein>
<evidence type="ECO:0000313" key="3">
    <source>
        <dbReference type="Proteomes" id="UP000030445"/>
    </source>
</evidence>
<dbReference type="OrthoDB" id="541537at2"/>
<evidence type="ECO:0000313" key="2">
    <source>
        <dbReference type="EMBL" id="KGF98347.1"/>
    </source>
</evidence>
<keyword evidence="1" id="KW-0812">Transmembrane</keyword>
<dbReference type="EMBL" id="JNAM01000005">
    <property type="protein sequence ID" value="KGF98347.1"/>
    <property type="molecule type" value="Genomic_DNA"/>
</dbReference>
<reference evidence="3" key="1">
    <citation type="journal article" date="2014" name="Sci. Data">
        <title>Genomes of diverse isolates of the marine cyanobacterium Prochlorococcus.</title>
        <authorList>
            <person name="Biller S."/>
            <person name="Berube P."/>
            <person name="Thompson J."/>
            <person name="Kelly L."/>
            <person name="Roggensack S."/>
            <person name="Awad L."/>
            <person name="Roache-Johnson K."/>
            <person name="Ding H."/>
            <person name="Giovannoni S.J."/>
            <person name="Moore L.R."/>
            <person name="Chisholm S.W."/>
        </authorList>
    </citation>
    <scope>NUCLEOTIDE SEQUENCE [LARGE SCALE GENOMIC DNA]</scope>
    <source>
        <strain evidence="3">MIT 9302</strain>
    </source>
</reference>
<dbReference type="RefSeq" id="WP_032525934.1">
    <property type="nucleotide sequence ID" value="NZ_CP138951.1"/>
</dbReference>
<dbReference type="AlphaFoldDB" id="A0A0A2A8V9"/>